<dbReference type="AlphaFoldDB" id="A0A067LI19"/>
<proteinExistence type="predicted"/>
<protein>
    <submittedName>
        <fullName evidence="1">Uncharacterized protein</fullName>
    </submittedName>
</protein>
<name>A0A067LI19_JATCU</name>
<organism evidence="1 2">
    <name type="scientific">Jatropha curcas</name>
    <name type="common">Barbados nut</name>
    <dbReference type="NCBI Taxonomy" id="180498"/>
    <lineage>
        <taxon>Eukaryota</taxon>
        <taxon>Viridiplantae</taxon>
        <taxon>Streptophyta</taxon>
        <taxon>Embryophyta</taxon>
        <taxon>Tracheophyta</taxon>
        <taxon>Spermatophyta</taxon>
        <taxon>Magnoliopsida</taxon>
        <taxon>eudicotyledons</taxon>
        <taxon>Gunneridae</taxon>
        <taxon>Pentapetalae</taxon>
        <taxon>rosids</taxon>
        <taxon>fabids</taxon>
        <taxon>Malpighiales</taxon>
        <taxon>Euphorbiaceae</taxon>
        <taxon>Crotonoideae</taxon>
        <taxon>Jatropheae</taxon>
        <taxon>Jatropha</taxon>
    </lineage>
</organism>
<keyword evidence="2" id="KW-1185">Reference proteome</keyword>
<dbReference type="EMBL" id="KK914200">
    <property type="protein sequence ID" value="KDP47048.1"/>
    <property type="molecule type" value="Genomic_DNA"/>
</dbReference>
<reference evidence="1 2" key="1">
    <citation type="journal article" date="2014" name="PLoS ONE">
        <title>Global Analysis of Gene Expression Profiles in Physic Nut (Jatropha curcas L.) Seedlings Exposed to Salt Stress.</title>
        <authorList>
            <person name="Zhang L."/>
            <person name="Zhang C."/>
            <person name="Wu P."/>
            <person name="Chen Y."/>
            <person name="Li M."/>
            <person name="Jiang H."/>
            <person name="Wu G."/>
        </authorList>
    </citation>
    <scope>NUCLEOTIDE SEQUENCE [LARGE SCALE GENOMIC DNA]</scope>
    <source>
        <strain evidence="2">cv. GZQX0401</strain>
        <tissue evidence="1">Young leaves</tissue>
    </source>
</reference>
<sequence length="89" mass="9412">MHEWKLARATGPSHPNPAVQVAPRYTIPSDVAVSTTWVGFVDGAVFSSAGLCGFGALFENEEGRFLKAASGYNEGSNSALLREALALRS</sequence>
<evidence type="ECO:0000313" key="2">
    <source>
        <dbReference type="Proteomes" id="UP000027138"/>
    </source>
</evidence>
<accession>A0A067LI19</accession>
<dbReference type="Proteomes" id="UP000027138">
    <property type="component" value="Unassembled WGS sequence"/>
</dbReference>
<gene>
    <name evidence="1" type="ORF">JCGZ_10775</name>
</gene>
<evidence type="ECO:0000313" key="1">
    <source>
        <dbReference type="EMBL" id="KDP47048.1"/>
    </source>
</evidence>